<dbReference type="PANTHER" id="PTHR32305">
    <property type="match status" value="1"/>
</dbReference>
<dbReference type="Proteomes" id="UP000256779">
    <property type="component" value="Unassembled WGS sequence"/>
</dbReference>
<evidence type="ECO:0000313" key="2">
    <source>
        <dbReference type="EMBL" id="REE05632.1"/>
    </source>
</evidence>
<sequence length="487" mass="53419">MLEIKRHPHQLKTTSITWNASGKVEQVTLTNGDKVQYLYDAAGNRVAKLHTQSTTTSTTRYVRDASGNTMAVYKNDALAEVPIYGSSRLGMYTGANTSNSRTLGNKSYELTNHLGNVMAVVTDDFTITTDGVTNTKEAEVIRSTDYYPFGLEQPGTRATSHTAGSSAYRYGFNGKERDQSFGNVHYDYGFRIYNPEIGKFLSVDPLTKSYPSWSPYPFAMNRPIDGIDLDGLEFISYLDVNALMTWGEIAKQATESTIDGMVYTTTSLISGLVEGTTFGFSQFVNGNGYVSNVNVPVYGFSFDDGIQETRRLEEGRPDFGDGQRLMMGTVDLIGLGITGGGLINDIAGLGTKWKGKLYRYEIPDRVSTTWDTHKYNVAAEHRYTGSGNGGVYGGTSPETAYMEISHYGAQDGRVLVSKEFSLNNVLDLTNVDIRKRLGVSLDEITSDSYDVTQQLGNYARENGFDGILAPSARNANGSNMVILNSND</sequence>
<dbReference type="InterPro" id="IPR014914">
    <property type="entry name" value="RES_dom"/>
</dbReference>
<dbReference type="EMBL" id="QREG01000001">
    <property type="protein sequence ID" value="REE05632.1"/>
    <property type="molecule type" value="Genomic_DNA"/>
</dbReference>
<dbReference type="Pfam" id="PF08808">
    <property type="entry name" value="RES"/>
    <property type="match status" value="1"/>
</dbReference>
<dbReference type="Gene3D" id="2.180.10.10">
    <property type="entry name" value="RHS repeat-associated core"/>
    <property type="match status" value="1"/>
</dbReference>
<name>A0A3D9LK62_MARFU</name>
<dbReference type="InterPro" id="IPR006530">
    <property type="entry name" value="YD"/>
</dbReference>
<dbReference type="NCBIfam" id="TIGR01643">
    <property type="entry name" value="YD_repeat_2x"/>
    <property type="match status" value="1"/>
</dbReference>
<proteinExistence type="predicted"/>
<dbReference type="InterPro" id="IPR022385">
    <property type="entry name" value="Rhs_assc_core"/>
</dbReference>
<dbReference type="OrthoDB" id="976756at2"/>
<dbReference type="PANTHER" id="PTHR32305:SF15">
    <property type="entry name" value="PROTEIN RHSA-RELATED"/>
    <property type="match status" value="1"/>
</dbReference>
<evidence type="ECO:0000259" key="1">
    <source>
        <dbReference type="SMART" id="SM00953"/>
    </source>
</evidence>
<gene>
    <name evidence="2" type="ORF">C7460_101149</name>
</gene>
<feature type="domain" description="RES" evidence="1">
    <location>
        <begin position="370"/>
        <end position="486"/>
    </location>
</feature>
<dbReference type="InterPro" id="IPR050708">
    <property type="entry name" value="T6SS_VgrG/RHS"/>
</dbReference>
<reference evidence="2 3" key="1">
    <citation type="submission" date="2018-07" db="EMBL/GenBank/DDBJ databases">
        <title>Genomic Encyclopedia of Type Strains, Phase IV (KMG-IV): sequencing the most valuable type-strain genomes for metagenomic binning, comparative biology and taxonomic classification.</title>
        <authorList>
            <person name="Goeker M."/>
        </authorList>
    </citation>
    <scope>NUCLEOTIDE SEQUENCE [LARGE SCALE GENOMIC DNA]</scope>
    <source>
        <strain evidence="2 3">DSM 4134</strain>
    </source>
</reference>
<dbReference type="RefSeq" id="WP_115866145.1">
    <property type="nucleotide sequence ID" value="NZ_QREG01000001.1"/>
</dbReference>
<dbReference type="SMART" id="SM00953">
    <property type="entry name" value="RES"/>
    <property type="match status" value="1"/>
</dbReference>
<organism evidence="2 3">
    <name type="scientific">Marinoscillum furvescens DSM 4134</name>
    <dbReference type="NCBI Taxonomy" id="1122208"/>
    <lineage>
        <taxon>Bacteria</taxon>
        <taxon>Pseudomonadati</taxon>
        <taxon>Bacteroidota</taxon>
        <taxon>Cytophagia</taxon>
        <taxon>Cytophagales</taxon>
        <taxon>Reichenbachiellaceae</taxon>
        <taxon>Marinoscillum</taxon>
    </lineage>
</organism>
<comment type="caution">
    <text evidence="2">The sequence shown here is derived from an EMBL/GenBank/DDBJ whole genome shotgun (WGS) entry which is preliminary data.</text>
</comment>
<dbReference type="AlphaFoldDB" id="A0A3D9LK62"/>
<dbReference type="NCBIfam" id="TIGR03696">
    <property type="entry name" value="Rhs_assc_core"/>
    <property type="match status" value="1"/>
</dbReference>
<evidence type="ECO:0000313" key="3">
    <source>
        <dbReference type="Proteomes" id="UP000256779"/>
    </source>
</evidence>
<keyword evidence="3" id="KW-1185">Reference proteome</keyword>
<protein>
    <submittedName>
        <fullName evidence="2">RHS repeat-associated protein</fullName>
    </submittedName>
</protein>
<accession>A0A3D9LK62</accession>